<sequence length="593" mass="66872">MEHGMRMPDYQKGVLRVQVASEITLVAERLRDRTRMFSGKYPSSSKTTLLSEFSTNLLTSLHHISSTLMKFHDLICGFVEVQQAWLYSIAVLDFVESYEHKDISAQGSRVSNNPRLGAFKWNNQDASKLFDVGIPVYYIRSYNTFSSQVVRSCTSVIHPHPSCLKAALPPHPMILASAQAGCDAKFASIRRASIRCFDVASPFANMHLPGLYTTSYSLSTVLGASWIISPTQSTVSTPSARIIHTTPKKARYQPYAVVNSRKTKGGGLCRFRCKFVDTTVAHYPHEAQLPLDRDDRFRDFPPNEYLPPVMSAWRGANLKINVRHPGIKHSSGQCDKLHTLVPDPVLFFGSNDKTKWQRQLQTWTYIRQNWIAKCASSVSELVSASTWKTVLSLGQLGAWDTTRKPQKPHQHEQEAATLLVASTFAALDRPQNPFPFPSVEVSPHESQQLMRELSLVNFRHQLLALDAVADCSALKPSLGFSQHEHNIQLLRHHCEQDQLLMEAFGSEAAVGSSLVCNIFADAWVNCVEPLRALSKLLETWQGGMKAERLWDRRNNLNLPQLVGPGMEWEAMLIRHYIQTYYNFFGYPSILPRA</sequence>
<accession>A0ABR3EUB3</accession>
<gene>
    <name evidence="1" type="ORF">V5O48_015527</name>
</gene>
<dbReference type="EMBL" id="JBAHYK010001885">
    <property type="protein sequence ID" value="KAL0566485.1"/>
    <property type="molecule type" value="Genomic_DNA"/>
</dbReference>
<reference evidence="1 2" key="1">
    <citation type="submission" date="2024-02" db="EMBL/GenBank/DDBJ databases">
        <title>A draft genome for the cacao thread blight pathogen Marasmius crinis-equi.</title>
        <authorList>
            <person name="Cohen S.P."/>
            <person name="Baruah I.K."/>
            <person name="Amoako-Attah I."/>
            <person name="Bukari Y."/>
            <person name="Meinhardt L.W."/>
            <person name="Bailey B.A."/>
        </authorList>
    </citation>
    <scope>NUCLEOTIDE SEQUENCE [LARGE SCALE GENOMIC DNA]</scope>
    <source>
        <strain evidence="1 2">GH-76</strain>
    </source>
</reference>
<keyword evidence="2" id="KW-1185">Reference proteome</keyword>
<proteinExistence type="predicted"/>
<evidence type="ECO:0000313" key="2">
    <source>
        <dbReference type="Proteomes" id="UP001465976"/>
    </source>
</evidence>
<name>A0ABR3EUB3_9AGAR</name>
<protein>
    <submittedName>
        <fullName evidence="1">Uncharacterized protein</fullName>
    </submittedName>
</protein>
<organism evidence="1 2">
    <name type="scientific">Marasmius crinis-equi</name>
    <dbReference type="NCBI Taxonomy" id="585013"/>
    <lineage>
        <taxon>Eukaryota</taxon>
        <taxon>Fungi</taxon>
        <taxon>Dikarya</taxon>
        <taxon>Basidiomycota</taxon>
        <taxon>Agaricomycotina</taxon>
        <taxon>Agaricomycetes</taxon>
        <taxon>Agaricomycetidae</taxon>
        <taxon>Agaricales</taxon>
        <taxon>Marasmiineae</taxon>
        <taxon>Marasmiaceae</taxon>
        <taxon>Marasmius</taxon>
    </lineage>
</organism>
<dbReference type="Proteomes" id="UP001465976">
    <property type="component" value="Unassembled WGS sequence"/>
</dbReference>
<evidence type="ECO:0000313" key="1">
    <source>
        <dbReference type="EMBL" id="KAL0566485.1"/>
    </source>
</evidence>
<comment type="caution">
    <text evidence="1">The sequence shown here is derived from an EMBL/GenBank/DDBJ whole genome shotgun (WGS) entry which is preliminary data.</text>
</comment>